<evidence type="ECO:0000313" key="2">
    <source>
        <dbReference type="EMBL" id="QDO98629.1"/>
    </source>
</evidence>
<keyword evidence="3" id="KW-1185">Reference proteome</keyword>
<dbReference type="InterPro" id="IPR035959">
    <property type="entry name" value="RutC-like_sf"/>
</dbReference>
<proteinExistence type="predicted"/>
<feature type="domain" description="Endoribonuclease L-PSP/chorismate mutase-like" evidence="1">
    <location>
        <begin position="5"/>
        <end position="139"/>
    </location>
</feature>
<evidence type="ECO:0000259" key="1">
    <source>
        <dbReference type="Pfam" id="PF14588"/>
    </source>
</evidence>
<dbReference type="PANTHER" id="PTHR43760:SF1">
    <property type="entry name" value="ENDORIBONUCLEASE L-PSP_CHORISMATE MUTASE-LIKE DOMAIN-CONTAINING PROTEIN"/>
    <property type="match status" value="1"/>
</dbReference>
<dbReference type="SUPFAM" id="SSF55298">
    <property type="entry name" value="YjgF-like"/>
    <property type="match status" value="1"/>
</dbReference>
<accession>A0A516H4D4</accession>
<sequence>MSHDARLAALKIELPTPATPAANYVPTVIAGNLLFVAGQITIFNGELRHLGKLGASIDIETGKQAARLCGLNIISQARAALGGSLDRVKRCVKVGGFVNCTPDFIDHPQVVNGASDLMVEVFGDAGKHARFAVGAVSLPRGVCVEVDAIFEIA</sequence>
<dbReference type="CDD" id="cd02199">
    <property type="entry name" value="YjgF_YER057c_UK114_like_1"/>
    <property type="match status" value="1"/>
</dbReference>
<dbReference type="AlphaFoldDB" id="A0A516H4D4"/>
<dbReference type="Gene3D" id="3.30.1330.40">
    <property type="entry name" value="RutC-like"/>
    <property type="match status" value="1"/>
</dbReference>
<dbReference type="EMBL" id="CP041636">
    <property type="protein sequence ID" value="QDO98629.1"/>
    <property type="molecule type" value="Genomic_DNA"/>
</dbReference>
<name>A0A516H4D4_9PROT</name>
<dbReference type="Pfam" id="PF14588">
    <property type="entry name" value="YjgF_endoribonc"/>
    <property type="match status" value="1"/>
</dbReference>
<protein>
    <submittedName>
        <fullName evidence="2">RidA family protein</fullName>
    </submittedName>
</protein>
<dbReference type="Proteomes" id="UP000317496">
    <property type="component" value="Chromosome"/>
</dbReference>
<dbReference type="KEGG" id="fer:FNB15_15675"/>
<evidence type="ECO:0000313" key="3">
    <source>
        <dbReference type="Proteomes" id="UP000317496"/>
    </source>
</evidence>
<gene>
    <name evidence="2" type="ORF">FNB15_15675</name>
</gene>
<dbReference type="RefSeq" id="WP_144069610.1">
    <property type="nucleotide sequence ID" value="NZ_CP041636.1"/>
</dbReference>
<dbReference type="InterPro" id="IPR013813">
    <property type="entry name" value="Endoribo_LPSP/chorism_mut-like"/>
</dbReference>
<dbReference type="PANTHER" id="PTHR43760">
    <property type="entry name" value="ENDORIBONUCLEASE-RELATED"/>
    <property type="match status" value="1"/>
</dbReference>
<dbReference type="OrthoDB" id="9806350at2"/>
<reference evidence="2 3" key="1">
    <citation type="submission" date="2019-07" db="EMBL/GenBank/DDBJ databases">
        <title>Genome sequencing for Ferrovibrio sp. K5.</title>
        <authorList>
            <person name="Park S.-J."/>
        </authorList>
    </citation>
    <scope>NUCLEOTIDE SEQUENCE [LARGE SCALE GENOMIC DNA]</scope>
    <source>
        <strain evidence="2 3">K5</strain>
    </source>
</reference>
<organism evidence="2 3">
    <name type="scientific">Ferrovibrio terrae</name>
    <dbReference type="NCBI Taxonomy" id="2594003"/>
    <lineage>
        <taxon>Bacteria</taxon>
        <taxon>Pseudomonadati</taxon>
        <taxon>Pseudomonadota</taxon>
        <taxon>Alphaproteobacteria</taxon>
        <taxon>Rhodospirillales</taxon>
        <taxon>Rhodospirillaceae</taxon>
        <taxon>Ferrovibrio</taxon>
    </lineage>
</organism>